<protein>
    <submittedName>
        <fullName evidence="1">Uncharacterized protein</fullName>
    </submittedName>
</protein>
<organism evidence="1 2">
    <name type="scientific">Tetracentron sinense</name>
    <name type="common">Spur-leaf</name>
    <dbReference type="NCBI Taxonomy" id="13715"/>
    <lineage>
        <taxon>Eukaryota</taxon>
        <taxon>Viridiplantae</taxon>
        <taxon>Streptophyta</taxon>
        <taxon>Embryophyta</taxon>
        <taxon>Tracheophyta</taxon>
        <taxon>Spermatophyta</taxon>
        <taxon>Magnoliopsida</taxon>
        <taxon>Trochodendrales</taxon>
        <taxon>Trochodendraceae</taxon>
        <taxon>Tetracentron</taxon>
    </lineage>
</organism>
<dbReference type="EMBL" id="JABCRI010000013">
    <property type="protein sequence ID" value="KAF8395768.1"/>
    <property type="molecule type" value="Genomic_DNA"/>
</dbReference>
<dbReference type="AlphaFoldDB" id="A0A834Z0E0"/>
<dbReference type="Proteomes" id="UP000655225">
    <property type="component" value="Unassembled WGS sequence"/>
</dbReference>
<dbReference type="PANTHER" id="PTHR34567:SF3">
    <property type="entry name" value="FK506-BINDING-LIKE PROTEIN"/>
    <property type="match status" value="1"/>
</dbReference>
<dbReference type="OrthoDB" id="1888797at2759"/>
<name>A0A834Z0E0_TETSI</name>
<reference evidence="1 2" key="1">
    <citation type="submission" date="2020-04" db="EMBL/GenBank/DDBJ databases">
        <title>Plant Genome Project.</title>
        <authorList>
            <person name="Zhang R.-G."/>
        </authorList>
    </citation>
    <scope>NUCLEOTIDE SEQUENCE [LARGE SCALE GENOMIC DNA]</scope>
    <source>
        <strain evidence="1">YNK0</strain>
        <tissue evidence="1">Leaf</tissue>
    </source>
</reference>
<evidence type="ECO:0000313" key="2">
    <source>
        <dbReference type="Proteomes" id="UP000655225"/>
    </source>
</evidence>
<comment type="caution">
    <text evidence="1">The sequence shown here is derived from an EMBL/GenBank/DDBJ whole genome shotgun (WGS) entry which is preliminary data.</text>
</comment>
<gene>
    <name evidence="1" type="ORF">HHK36_019719</name>
</gene>
<accession>A0A834Z0E0</accession>
<sequence>MFLDENVVQWNDSASEEAFHNAKKRFWAEINGLPHDVPLPDPDMYIDEVDWNSEIDPELLGLDKKLVVLDDEENVGFFMPNVPSWEKKFCIFIGSITWRKLLETQNDNVLPGECGSVACHMMYLSSESISEFQSTSSIQISIEVDWNSEIEPELLMGLDKKPVVPDAEEKDDKVELLGDLLVNLNQPVVCTGWGDTEEDLIRPTEKVKLLRDSLFHLNQPVVCTGWGD</sequence>
<proteinExistence type="predicted"/>
<keyword evidence="2" id="KW-1185">Reference proteome</keyword>
<dbReference type="PANTHER" id="PTHR34567">
    <property type="entry name" value="FK506-BINDING-LIKE PROTEIN"/>
    <property type="match status" value="1"/>
</dbReference>
<evidence type="ECO:0000313" key="1">
    <source>
        <dbReference type="EMBL" id="KAF8395768.1"/>
    </source>
</evidence>